<evidence type="ECO:0000256" key="8">
    <source>
        <dbReference type="NCBIfam" id="TIGR00669"/>
    </source>
</evidence>
<reference evidence="10" key="1">
    <citation type="submission" date="2024-07" db="EMBL/GenBank/DDBJ databases">
        <title>Complete genome sequence of Prevotella sp. YM-2024 GTC17260.</title>
        <authorList>
            <person name="Hayashi M."/>
            <person name="Muto Y."/>
            <person name="Tanaka K."/>
            <person name="Niwa H."/>
        </authorList>
    </citation>
    <scope>NUCLEOTIDE SEQUENCE</scope>
    <source>
        <strain evidence="10">GTC17260</strain>
    </source>
</reference>
<evidence type="ECO:0000256" key="6">
    <source>
        <dbReference type="ARBA" id="ARBA00022888"/>
    </source>
</evidence>
<evidence type="ECO:0000256" key="5">
    <source>
        <dbReference type="ARBA" id="ARBA00022840"/>
    </source>
</evidence>
<dbReference type="GO" id="GO:0004071">
    <property type="term" value="F:aspartate-ammonia ligase activity"/>
    <property type="evidence" value="ECO:0007669"/>
    <property type="project" value="UniProtKB-UniRule"/>
</dbReference>
<comment type="pathway">
    <text evidence="7">Amino-acid biosynthesis; L-asparagine biosynthesis; L-asparagine from L-aspartate (ammonia route): step 1/1.</text>
</comment>
<comment type="subcellular location">
    <subcellularLocation>
        <location evidence="7">Cytoplasm</location>
    </subcellularLocation>
</comment>
<dbReference type="NCBIfam" id="TIGR00669">
    <property type="entry name" value="asnA"/>
    <property type="match status" value="1"/>
</dbReference>
<name>A0AB33J6C3_9BACT</name>
<evidence type="ECO:0000256" key="7">
    <source>
        <dbReference type="HAMAP-Rule" id="MF_00555"/>
    </source>
</evidence>
<accession>A0AB33J6C3</accession>
<keyword evidence="1 7" id="KW-0963">Cytoplasm</keyword>
<evidence type="ECO:0000256" key="4">
    <source>
        <dbReference type="ARBA" id="ARBA00022741"/>
    </source>
</evidence>
<feature type="domain" description="Aminoacyl-transfer RNA synthetases class-II family profile" evidence="9">
    <location>
        <begin position="24"/>
        <end position="330"/>
    </location>
</feature>
<evidence type="ECO:0000256" key="3">
    <source>
        <dbReference type="ARBA" id="ARBA00022605"/>
    </source>
</evidence>
<protein>
    <recommendedName>
        <fullName evidence="7 8">Aspartate--ammonia ligase</fullName>
        <ecNumber evidence="7 8">6.3.1.1</ecNumber>
    </recommendedName>
    <alternativeName>
        <fullName evidence="7">Asparagine synthetase A</fullName>
    </alternativeName>
</protein>
<dbReference type="PANTHER" id="PTHR30073">
    <property type="entry name" value="ASPARTATE--AMMONIA LIGASE"/>
    <property type="match status" value="1"/>
</dbReference>
<dbReference type="Pfam" id="PF03590">
    <property type="entry name" value="AsnA"/>
    <property type="match status" value="1"/>
</dbReference>
<organism evidence="10">
    <name type="scientific">Prevotella sp. GTC17260</name>
    <dbReference type="NCBI Taxonomy" id="3236796"/>
    <lineage>
        <taxon>Bacteria</taxon>
        <taxon>Pseudomonadati</taxon>
        <taxon>Bacteroidota</taxon>
        <taxon>Bacteroidia</taxon>
        <taxon>Bacteroidales</taxon>
        <taxon>Prevotellaceae</taxon>
        <taxon>Prevotella</taxon>
    </lineage>
</organism>
<evidence type="ECO:0000259" key="9">
    <source>
        <dbReference type="PROSITE" id="PS50862"/>
    </source>
</evidence>
<dbReference type="SUPFAM" id="SSF55681">
    <property type="entry name" value="Class II aaRS and biotin synthetases"/>
    <property type="match status" value="1"/>
</dbReference>
<dbReference type="PROSITE" id="PS50862">
    <property type="entry name" value="AA_TRNA_LIGASE_II"/>
    <property type="match status" value="1"/>
</dbReference>
<dbReference type="HAMAP" id="MF_00555">
    <property type="entry name" value="AsnA"/>
    <property type="match status" value="1"/>
</dbReference>
<proteinExistence type="inferred from homology"/>
<comment type="similarity">
    <text evidence="7">Belongs to the class-II aminoacyl-tRNA synthetase family. AsnA subfamily.</text>
</comment>
<dbReference type="InterPro" id="IPR045864">
    <property type="entry name" value="aa-tRNA-synth_II/BPL/LPL"/>
</dbReference>
<dbReference type="InterPro" id="IPR006195">
    <property type="entry name" value="aa-tRNA-synth_II"/>
</dbReference>
<dbReference type="GO" id="GO:0005829">
    <property type="term" value="C:cytosol"/>
    <property type="evidence" value="ECO:0007669"/>
    <property type="project" value="TreeGrafter"/>
</dbReference>
<keyword evidence="4 7" id="KW-0547">Nucleotide-binding</keyword>
<keyword evidence="6 7" id="KW-0061">Asparagine biosynthesis</keyword>
<evidence type="ECO:0000313" key="10">
    <source>
        <dbReference type="EMBL" id="BFO77493.1"/>
    </source>
</evidence>
<dbReference type="GO" id="GO:0005524">
    <property type="term" value="F:ATP binding"/>
    <property type="evidence" value="ECO:0007669"/>
    <property type="project" value="UniProtKB-UniRule"/>
</dbReference>
<keyword evidence="3 7" id="KW-0028">Amino-acid biosynthesis</keyword>
<sequence length="345" mass="39301">MAKLIKPEGYKALLDMRQTEQGIKLIKEFFQQNLATELRLRRVTAPLFVLKGLGINDDLNGVERPVAFPVKDLGDAQAEVVHSLAKWKRLALAEYKIEPGYGIYTDMNAIRADEELDNLHSLYVDQWDWEAVITQGQRNVAFLKDVVRRIYAAILRTEYLACETYSQLKPFLPEEIHFVHSEELLQMYPDKTPKEREDAICEKYGAVFIIGIGARLSNGEKHDGRAPDYDDWSTMGEDGKPGLNGDILIWYPVLGRSFELSSMGIRVDKESLKRQLALEGKEDREKLYFHHQLLTDQLPLSIGGGIGQSRLCMVMLHKAHIGEIQASIWPDSMREECRQGGMPLI</sequence>
<dbReference type="InterPro" id="IPR004618">
    <property type="entry name" value="AsnA"/>
</dbReference>
<evidence type="ECO:0000256" key="2">
    <source>
        <dbReference type="ARBA" id="ARBA00022598"/>
    </source>
</evidence>
<dbReference type="EMBL" id="AP035788">
    <property type="protein sequence ID" value="BFO77493.1"/>
    <property type="molecule type" value="Genomic_DNA"/>
</dbReference>
<comment type="catalytic activity">
    <reaction evidence="7">
        <text>L-aspartate + NH4(+) + ATP = L-asparagine + AMP + diphosphate + H(+)</text>
        <dbReference type="Rhea" id="RHEA:11372"/>
        <dbReference type="ChEBI" id="CHEBI:15378"/>
        <dbReference type="ChEBI" id="CHEBI:28938"/>
        <dbReference type="ChEBI" id="CHEBI:29991"/>
        <dbReference type="ChEBI" id="CHEBI:30616"/>
        <dbReference type="ChEBI" id="CHEBI:33019"/>
        <dbReference type="ChEBI" id="CHEBI:58048"/>
        <dbReference type="ChEBI" id="CHEBI:456215"/>
        <dbReference type="EC" id="6.3.1.1"/>
    </reaction>
</comment>
<dbReference type="EC" id="6.3.1.1" evidence="7 8"/>
<keyword evidence="2 7" id="KW-0436">Ligase</keyword>
<dbReference type="GO" id="GO:0070981">
    <property type="term" value="P:L-asparagine biosynthetic process"/>
    <property type="evidence" value="ECO:0007669"/>
    <property type="project" value="UniProtKB-UniRule"/>
</dbReference>
<dbReference type="CDD" id="cd00645">
    <property type="entry name" value="AsnA"/>
    <property type="match status" value="1"/>
</dbReference>
<dbReference type="Gene3D" id="3.30.930.10">
    <property type="entry name" value="Bira Bifunctional Protein, Domain 2"/>
    <property type="match status" value="1"/>
</dbReference>
<dbReference type="AlphaFoldDB" id="A0AB33J6C3"/>
<dbReference type="PIRSF" id="PIRSF001555">
    <property type="entry name" value="Asp_ammon_ligase"/>
    <property type="match status" value="1"/>
</dbReference>
<gene>
    <name evidence="7 10" type="primary">asnA</name>
    <name evidence="10" type="ORF">GTC17260_01280</name>
</gene>
<keyword evidence="5 7" id="KW-0067">ATP-binding</keyword>
<evidence type="ECO:0000256" key="1">
    <source>
        <dbReference type="ARBA" id="ARBA00022490"/>
    </source>
</evidence>
<dbReference type="PANTHER" id="PTHR30073:SF5">
    <property type="entry name" value="ASPARTATE--AMMONIA LIGASE"/>
    <property type="match status" value="1"/>
</dbReference>